<dbReference type="RefSeq" id="WP_123697111.1">
    <property type="nucleotide sequence ID" value="NZ_RKHJ01000001.1"/>
</dbReference>
<proteinExistence type="inferred from homology"/>
<keyword evidence="3" id="KW-1185">Reference proteome</keyword>
<reference evidence="2 3" key="1">
    <citation type="submission" date="2018-11" db="EMBL/GenBank/DDBJ databases">
        <title>Sequencing the genomes of 1000 actinobacteria strains.</title>
        <authorList>
            <person name="Klenk H.-P."/>
        </authorList>
    </citation>
    <scope>NUCLEOTIDE SEQUENCE [LARGE SCALE GENOMIC DNA]</scope>
    <source>
        <strain evidence="2 3">DSM 9580</strain>
    </source>
</reference>
<name>A0A3N2ASU7_9MICO</name>
<keyword evidence="1" id="KW-0812">Transmembrane</keyword>
<dbReference type="OrthoDB" id="3266379at2"/>
<evidence type="ECO:0000313" key="3">
    <source>
        <dbReference type="Proteomes" id="UP000275456"/>
    </source>
</evidence>
<feature type="transmembrane region" description="Helical" evidence="1">
    <location>
        <begin position="229"/>
        <end position="247"/>
    </location>
</feature>
<keyword evidence="1" id="KW-1133">Transmembrane helix</keyword>
<keyword evidence="1" id="KW-0472">Membrane</keyword>
<dbReference type="GO" id="GO:0005886">
    <property type="term" value="C:plasma membrane"/>
    <property type="evidence" value="ECO:0007669"/>
    <property type="project" value="UniProtKB-SubCell"/>
</dbReference>
<dbReference type="Proteomes" id="UP000275456">
    <property type="component" value="Unassembled WGS sequence"/>
</dbReference>
<comment type="subcellular location">
    <subcellularLocation>
        <location evidence="1">Cell membrane</location>
        <topology evidence="1">Multi-pass membrane protein</topology>
    </subcellularLocation>
</comment>
<dbReference type="EMBL" id="RKHJ01000001">
    <property type="protein sequence ID" value="ROR66094.1"/>
    <property type="molecule type" value="Genomic_DNA"/>
</dbReference>
<protein>
    <recommendedName>
        <fullName evidence="1">SURF1-like protein</fullName>
    </recommendedName>
</protein>
<comment type="caution">
    <text evidence="1">Lacks conserved residue(s) required for the propagation of feature annotation.</text>
</comment>
<sequence length="277" mass="29365">MSTPFPTFRQVATRPRWIGVLVACLAVAAVFALLGQWQIARAVEQGQADERDTETAVPLKSVAVPGSTLTSEAGGRMVSFTGEWVPEDFDTLAGRSQDGRIGTWAVGRILVPQDGADPVSLPVALAWFADPAAAQALVEQRGAADAGELVGRLMPSEAPTQGDIQTDEVEAMSVAALINEWEAYDGRVYGSYAILDAASADASGALADGGEPIVSVRPVTDTQLNALNIFYAIEWVAFMLFAFYLWYRLVKDALEREVEAIEDAAEAAAAGGDTARG</sequence>
<dbReference type="AlphaFoldDB" id="A0A3N2ASU7"/>
<evidence type="ECO:0000313" key="2">
    <source>
        <dbReference type="EMBL" id="ROR66094.1"/>
    </source>
</evidence>
<organism evidence="2 3">
    <name type="scientific">Agrococcus jenensis</name>
    <dbReference type="NCBI Taxonomy" id="46353"/>
    <lineage>
        <taxon>Bacteria</taxon>
        <taxon>Bacillati</taxon>
        <taxon>Actinomycetota</taxon>
        <taxon>Actinomycetes</taxon>
        <taxon>Micrococcales</taxon>
        <taxon>Microbacteriaceae</taxon>
        <taxon>Agrococcus</taxon>
    </lineage>
</organism>
<evidence type="ECO:0000256" key="1">
    <source>
        <dbReference type="RuleBase" id="RU363076"/>
    </source>
</evidence>
<gene>
    <name evidence="2" type="ORF">EDD26_1469</name>
</gene>
<accession>A0A3N2ASU7</accession>
<dbReference type="InterPro" id="IPR002994">
    <property type="entry name" value="Surf1/Shy1"/>
</dbReference>
<dbReference type="Pfam" id="PF02104">
    <property type="entry name" value="SURF1"/>
    <property type="match status" value="1"/>
</dbReference>
<comment type="similarity">
    <text evidence="1">Belongs to the SURF1 family.</text>
</comment>
<comment type="caution">
    <text evidence="2">The sequence shown here is derived from an EMBL/GenBank/DDBJ whole genome shotgun (WGS) entry which is preliminary data.</text>
</comment>
<keyword evidence="1" id="KW-1003">Cell membrane</keyword>